<keyword evidence="8" id="KW-1185">Reference proteome</keyword>
<evidence type="ECO:0000256" key="3">
    <source>
        <dbReference type="ARBA" id="ARBA00022741"/>
    </source>
</evidence>
<dbReference type="EMBL" id="JAHUTI010077178">
    <property type="protein sequence ID" value="MED6256616.1"/>
    <property type="molecule type" value="Genomic_DNA"/>
</dbReference>
<gene>
    <name evidence="7" type="primary">RPS6KA4</name>
    <name evidence="7" type="ORF">ATANTOWER_030719</name>
</gene>
<keyword evidence="4 7" id="KW-0418">Kinase</keyword>
<reference evidence="7 8" key="1">
    <citation type="submission" date="2021-07" db="EMBL/GenBank/DDBJ databases">
        <authorList>
            <person name="Palmer J.M."/>
        </authorList>
    </citation>
    <scope>NUCLEOTIDE SEQUENCE [LARGE SCALE GENOMIC DNA]</scope>
    <source>
        <strain evidence="7 8">AT_MEX2019</strain>
        <tissue evidence="7">Muscle</tissue>
    </source>
</reference>
<keyword evidence="5" id="KW-0067">ATP-binding</keyword>
<feature type="non-terminal residue" evidence="7">
    <location>
        <position position="1"/>
    </location>
</feature>
<dbReference type="SUPFAM" id="SSF56112">
    <property type="entry name" value="Protein kinase-like (PK-like)"/>
    <property type="match status" value="1"/>
</dbReference>
<keyword evidence="1" id="KW-0723">Serine/threonine-protein kinase</keyword>
<dbReference type="GO" id="GO:0016301">
    <property type="term" value="F:kinase activity"/>
    <property type="evidence" value="ECO:0007669"/>
    <property type="project" value="UniProtKB-KW"/>
</dbReference>
<dbReference type="PANTHER" id="PTHR24351">
    <property type="entry name" value="RIBOSOMAL PROTEIN S6 KINASE"/>
    <property type="match status" value="1"/>
</dbReference>
<dbReference type="Pfam" id="PF00433">
    <property type="entry name" value="Pkinase_C"/>
    <property type="match status" value="1"/>
</dbReference>
<comment type="caution">
    <text evidence="7">The sequence shown here is derived from an EMBL/GenBank/DDBJ whole genome shotgun (WGS) entry which is preliminary data.</text>
</comment>
<dbReference type="Gene3D" id="3.30.200.20">
    <property type="entry name" value="Phosphorylase Kinase, domain 1"/>
    <property type="match status" value="1"/>
</dbReference>
<protein>
    <submittedName>
        <fullName evidence="7">Ribosomal protein S6 kinase alpha-4</fullName>
    </submittedName>
</protein>
<dbReference type="InterPro" id="IPR011009">
    <property type="entry name" value="Kinase-like_dom_sf"/>
</dbReference>
<dbReference type="Gene3D" id="1.10.510.10">
    <property type="entry name" value="Transferase(Phosphotransferase) domain 1"/>
    <property type="match status" value="1"/>
</dbReference>
<evidence type="ECO:0000313" key="8">
    <source>
        <dbReference type="Proteomes" id="UP001345963"/>
    </source>
</evidence>
<evidence type="ECO:0000313" key="7">
    <source>
        <dbReference type="EMBL" id="MED6256616.1"/>
    </source>
</evidence>
<evidence type="ECO:0000256" key="4">
    <source>
        <dbReference type="ARBA" id="ARBA00022777"/>
    </source>
</evidence>
<dbReference type="InterPro" id="IPR017892">
    <property type="entry name" value="Pkinase_C"/>
</dbReference>
<accession>A0ABU7C1L0</accession>
<feature type="domain" description="AGC-kinase C-terminal" evidence="6">
    <location>
        <begin position="50"/>
        <end position="151"/>
    </location>
</feature>
<evidence type="ECO:0000256" key="2">
    <source>
        <dbReference type="ARBA" id="ARBA00022679"/>
    </source>
</evidence>
<dbReference type="PROSITE" id="PS51285">
    <property type="entry name" value="AGC_KINASE_CTER"/>
    <property type="match status" value="1"/>
</dbReference>
<evidence type="ECO:0000256" key="5">
    <source>
        <dbReference type="ARBA" id="ARBA00022840"/>
    </source>
</evidence>
<organism evidence="7 8">
    <name type="scientific">Ataeniobius toweri</name>
    <dbReference type="NCBI Taxonomy" id="208326"/>
    <lineage>
        <taxon>Eukaryota</taxon>
        <taxon>Metazoa</taxon>
        <taxon>Chordata</taxon>
        <taxon>Craniata</taxon>
        <taxon>Vertebrata</taxon>
        <taxon>Euteleostomi</taxon>
        <taxon>Actinopterygii</taxon>
        <taxon>Neopterygii</taxon>
        <taxon>Teleostei</taxon>
        <taxon>Neoteleostei</taxon>
        <taxon>Acanthomorphata</taxon>
        <taxon>Ovalentaria</taxon>
        <taxon>Atherinomorphae</taxon>
        <taxon>Cyprinodontiformes</taxon>
        <taxon>Goodeidae</taxon>
        <taxon>Ataeniobius</taxon>
    </lineage>
</organism>
<sequence length="151" mass="17003">RILRCDPPFPSMIGPVAKDLLRKLLVKDPHKRLGSGPRGAEDIKAHPFFKGLNWSDLAEKKVQSPFKPELKNELDVGNFAEEFTGMDPVYSPASTPPSTDRLFQVSPYPQLLSETLDSAVVFVVVRGATPRTQTLKGDMIFTWFFYNKHDI</sequence>
<keyword evidence="2" id="KW-0808">Transferase</keyword>
<proteinExistence type="predicted"/>
<dbReference type="SMART" id="SM00133">
    <property type="entry name" value="S_TK_X"/>
    <property type="match status" value="1"/>
</dbReference>
<dbReference type="InterPro" id="IPR000961">
    <property type="entry name" value="AGC-kinase_C"/>
</dbReference>
<evidence type="ECO:0000256" key="1">
    <source>
        <dbReference type="ARBA" id="ARBA00022527"/>
    </source>
</evidence>
<evidence type="ECO:0000259" key="6">
    <source>
        <dbReference type="PROSITE" id="PS51285"/>
    </source>
</evidence>
<dbReference type="Proteomes" id="UP001345963">
    <property type="component" value="Unassembled WGS sequence"/>
</dbReference>
<name>A0ABU7C1L0_9TELE</name>
<keyword evidence="3" id="KW-0547">Nucleotide-binding</keyword>